<dbReference type="RefSeq" id="XP_007724511.1">
    <property type="nucleotide sequence ID" value="XM_007726321.1"/>
</dbReference>
<reference evidence="1 2" key="1">
    <citation type="submission" date="2013-03" db="EMBL/GenBank/DDBJ databases">
        <title>The Genome Sequence of Capronia coronata CBS 617.96.</title>
        <authorList>
            <consortium name="The Broad Institute Genomics Platform"/>
            <person name="Cuomo C."/>
            <person name="de Hoog S."/>
            <person name="Gorbushina A."/>
            <person name="Walker B."/>
            <person name="Young S.K."/>
            <person name="Zeng Q."/>
            <person name="Gargeya S."/>
            <person name="Fitzgerald M."/>
            <person name="Haas B."/>
            <person name="Abouelleil A."/>
            <person name="Allen A.W."/>
            <person name="Alvarado L."/>
            <person name="Arachchi H.M."/>
            <person name="Berlin A.M."/>
            <person name="Chapman S.B."/>
            <person name="Gainer-Dewar J."/>
            <person name="Goldberg J."/>
            <person name="Griggs A."/>
            <person name="Gujja S."/>
            <person name="Hansen M."/>
            <person name="Howarth C."/>
            <person name="Imamovic A."/>
            <person name="Ireland A."/>
            <person name="Larimer J."/>
            <person name="McCowan C."/>
            <person name="Murphy C."/>
            <person name="Pearson M."/>
            <person name="Poon T.W."/>
            <person name="Priest M."/>
            <person name="Roberts A."/>
            <person name="Saif S."/>
            <person name="Shea T."/>
            <person name="Sisk P."/>
            <person name="Sykes S."/>
            <person name="Wortman J."/>
            <person name="Nusbaum C."/>
            <person name="Birren B."/>
        </authorList>
    </citation>
    <scope>NUCLEOTIDE SEQUENCE [LARGE SCALE GENOMIC DNA]</scope>
    <source>
        <strain evidence="1 2">CBS 617.96</strain>
    </source>
</reference>
<dbReference type="HOGENOM" id="CLU_2812103_0_0_1"/>
<dbReference type="EMBL" id="AMWN01000004">
    <property type="protein sequence ID" value="EXJ88505.1"/>
    <property type="molecule type" value="Genomic_DNA"/>
</dbReference>
<dbReference type="AlphaFoldDB" id="W9YFR2"/>
<protein>
    <submittedName>
        <fullName evidence="1">Uncharacterized protein</fullName>
    </submittedName>
</protein>
<name>W9YFR2_9EURO</name>
<gene>
    <name evidence="1" type="ORF">A1O1_05435</name>
</gene>
<evidence type="ECO:0000313" key="2">
    <source>
        <dbReference type="Proteomes" id="UP000019484"/>
    </source>
</evidence>
<sequence>MYLRAPVQGYEEALGVHLVPSYLPALNTMVAFGDLYSQTDRKKMANIMYNSSIIWIYSRPRNFLEMV</sequence>
<organism evidence="1 2">
    <name type="scientific">Capronia coronata CBS 617.96</name>
    <dbReference type="NCBI Taxonomy" id="1182541"/>
    <lineage>
        <taxon>Eukaryota</taxon>
        <taxon>Fungi</taxon>
        <taxon>Dikarya</taxon>
        <taxon>Ascomycota</taxon>
        <taxon>Pezizomycotina</taxon>
        <taxon>Eurotiomycetes</taxon>
        <taxon>Chaetothyriomycetidae</taxon>
        <taxon>Chaetothyriales</taxon>
        <taxon>Herpotrichiellaceae</taxon>
        <taxon>Capronia</taxon>
    </lineage>
</organism>
<keyword evidence="2" id="KW-1185">Reference proteome</keyword>
<comment type="caution">
    <text evidence="1">The sequence shown here is derived from an EMBL/GenBank/DDBJ whole genome shotgun (WGS) entry which is preliminary data.</text>
</comment>
<evidence type="ECO:0000313" key="1">
    <source>
        <dbReference type="EMBL" id="EXJ88505.1"/>
    </source>
</evidence>
<accession>W9YFR2</accession>
<dbReference type="Proteomes" id="UP000019484">
    <property type="component" value="Unassembled WGS sequence"/>
</dbReference>
<dbReference type="GeneID" id="19160310"/>
<proteinExistence type="predicted"/>
<dbReference type="OrthoDB" id="4121059at2759"/>
<dbReference type="STRING" id="1182541.W9YFR2"/>